<protein>
    <submittedName>
        <fullName evidence="2">Uncharacterized protein</fullName>
    </submittedName>
</protein>
<evidence type="ECO:0000256" key="1">
    <source>
        <dbReference type="SAM" id="MobiDB-lite"/>
    </source>
</evidence>
<keyword evidence="3" id="KW-1185">Reference proteome</keyword>
<sequence length="150" mass="16818">MGTSVEPSDLRESENVTETQVPIPVVSSMFASLMISAQSTEQKPESEDITTRTMGMQIGLADNLCTSSFEISHDMGPSEESTDVTSPESTEEAAILYSVPGTPTMPMHSTEFAVRWRYAQHCRRANRDDRHRLCWSGGILRRHWIYGLIH</sequence>
<dbReference type="Proteomes" id="UP000281553">
    <property type="component" value="Unassembled WGS sequence"/>
</dbReference>
<dbReference type="AlphaFoldDB" id="A0A3P6SJR4"/>
<name>A0A3P6SJR4_DIBLA</name>
<organism evidence="2 3">
    <name type="scientific">Dibothriocephalus latus</name>
    <name type="common">Fish tapeworm</name>
    <name type="synonym">Diphyllobothrium latum</name>
    <dbReference type="NCBI Taxonomy" id="60516"/>
    <lineage>
        <taxon>Eukaryota</taxon>
        <taxon>Metazoa</taxon>
        <taxon>Spiralia</taxon>
        <taxon>Lophotrochozoa</taxon>
        <taxon>Platyhelminthes</taxon>
        <taxon>Cestoda</taxon>
        <taxon>Eucestoda</taxon>
        <taxon>Diphyllobothriidea</taxon>
        <taxon>Diphyllobothriidae</taxon>
        <taxon>Dibothriocephalus</taxon>
    </lineage>
</organism>
<proteinExistence type="predicted"/>
<accession>A0A3P6SJR4</accession>
<evidence type="ECO:0000313" key="3">
    <source>
        <dbReference type="Proteomes" id="UP000281553"/>
    </source>
</evidence>
<feature type="region of interest" description="Disordered" evidence="1">
    <location>
        <begin position="70"/>
        <end position="91"/>
    </location>
</feature>
<gene>
    <name evidence="2" type="ORF">DILT_LOCUS2020</name>
</gene>
<evidence type="ECO:0000313" key="2">
    <source>
        <dbReference type="EMBL" id="VDK54271.1"/>
    </source>
</evidence>
<reference evidence="2 3" key="1">
    <citation type="submission" date="2018-11" db="EMBL/GenBank/DDBJ databases">
        <authorList>
            <consortium name="Pathogen Informatics"/>
        </authorList>
    </citation>
    <scope>NUCLEOTIDE SEQUENCE [LARGE SCALE GENOMIC DNA]</scope>
</reference>
<dbReference type="EMBL" id="UYRU01019254">
    <property type="protein sequence ID" value="VDK54271.1"/>
    <property type="molecule type" value="Genomic_DNA"/>
</dbReference>